<dbReference type="Pfam" id="PF05685">
    <property type="entry name" value="Uma2"/>
    <property type="match status" value="1"/>
</dbReference>
<dbReference type="EMBL" id="JBBUTF010000018">
    <property type="protein sequence ID" value="MEK8027983.1"/>
    <property type="molecule type" value="Genomic_DNA"/>
</dbReference>
<name>A0ABU9BDL1_9BURK</name>
<dbReference type="SUPFAM" id="SSF52980">
    <property type="entry name" value="Restriction endonuclease-like"/>
    <property type="match status" value="1"/>
</dbReference>
<dbReference type="GO" id="GO:0004519">
    <property type="term" value="F:endonuclease activity"/>
    <property type="evidence" value="ECO:0007669"/>
    <property type="project" value="UniProtKB-KW"/>
</dbReference>
<gene>
    <name evidence="2" type="ORF">AACH11_18635</name>
</gene>
<dbReference type="Proteomes" id="UP001368500">
    <property type="component" value="Unassembled WGS sequence"/>
</dbReference>
<dbReference type="InterPro" id="IPR012296">
    <property type="entry name" value="Nuclease_put_TT1808"/>
</dbReference>
<dbReference type="CDD" id="cd06260">
    <property type="entry name" value="DUF820-like"/>
    <property type="match status" value="1"/>
</dbReference>
<dbReference type="Gene3D" id="3.90.1570.10">
    <property type="entry name" value="tt1808, chain A"/>
    <property type="match status" value="1"/>
</dbReference>
<sequence length="177" mass="19865">MTAADYLAWEATQTQRHEFVNGEVWAMAGAEERHVTIALNVAMALKQHLRGTRCRTFISDMKLHAETVGSYFYPDVFVTCSEADRGAPLIKRQPTLVVEVLSRGTAAYDRGTKFTHYRQIPGLREIALIDPDSRRCDVYRRGEDGLWVLHPFETAEGLGLASVDLVMDSATLYADLD</sequence>
<accession>A0ABU9BDL1</accession>
<evidence type="ECO:0000259" key="1">
    <source>
        <dbReference type="Pfam" id="PF05685"/>
    </source>
</evidence>
<dbReference type="PANTHER" id="PTHR36558">
    <property type="entry name" value="GLR1098 PROTEIN"/>
    <property type="match status" value="1"/>
</dbReference>
<protein>
    <submittedName>
        <fullName evidence="2">Uma2 family endonuclease</fullName>
    </submittedName>
</protein>
<evidence type="ECO:0000313" key="2">
    <source>
        <dbReference type="EMBL" id="MEK8027983.1"/>
    </source>
</evidence>
<dbReference type="InterPro" id="IPR011335">
    <property type="entry name" value="Restrct_endonuc-II-like"/>
</dbReference>
<keyword evidence="2" id="KW-0378">Hydrolase</keyword>
<keyword evidence="2" id="KW-0255">Endonuclease</keyword>
<proteinExistence type="predicted"/>
<comment type="caution">
    <text evidence="2">The sequence shown here is derived from an EMBL/GenBank/DDBJ whole genome shotgun (WGS) entry which is preliminary data.</text>
</comment>
<keyword evidence="3" id="KW-1185">Reference proteome</keyword>
<dbReference type="PANTHER" id="PTHR36558:SF1">
    <property type="entry name" value="RESTRICTION ENDONUCLEASE DOMAIN-CONTAINING PROTEIN-RELATED"/>
    <property type="match status" value="1"/>
</dbReference>
<reference evidence="2 3" key="1">
    <citation type="submission" date="2024-04" db="EMBL/GenBank/DDBJ databases">
        <title>Novel species of the genus Ideonella isolated from streams.</title>
        <authorList>
            <person name="Lu H."/>
        </authorList>
    </citation>
    <scope>NUCLEOTIDE SEQUENCE [LARGE SCALE GENOMIC DNA]</scope>
    <source>
        <strain evidence="2 3">BYS139W</strain>
    </source>
</reference>
<organism evidence="2 3">
    <name type="scientific">Pseudaquabacterium rugosum</name>
    <dbReference type="NCBI Taxonomy" id="2984194"/>
    <lineage>
        <taxon>Bacteria</taxon>
        <taxon>Pseudomonadati</taxon>
        <taxon>Pseudomonadota</taxon>
        <taxon>Betaproteobacteria</taxon>
        <taxon>Burkholderiales</taxon>
        <taxon>Sphaerotilaceae</taxon>
        <taxon>Pseudaquabacterium</taxon>
    </lineage>
</organism>
<dbReference type="InterPro" id="IPR008538">
    <property type="entry name" value="Uma2"/>
</dbReference>
<keyword evidence="2" id="KW-0540">Nuclease</keyword>
<evidence type="ECO:0000313" key="3">
    <source>
        <dbReference type="Proteomes" id="UP001368500"/>
    </source>
</evidence>
<feature type="domain" description="Putative restriction endonuclease" evidence="1">
    <location>
        <begin position="4"/>
        <end position="154"/>
    </location>
</feature>
<dbReference type="RefSeq" id="WP_341375766.1">
    <property type="nucleotide sequence ID" value="NZ_JBBUTF010000018.1"/>
</dbReference>